<reference evidence="1 2" key="1">
    <citation type="submission" date="2014-11" db="EMBL/GenBank/DDBJ databases">
        <title>Tamlana sedimentorum sp. nov., isolated from shallow sand sediments of the Sea of Japan.</title>
        <authorList>
            <person name="Romanenko L.A."/>
        </authorList>
    </citation>
    <scope>NUCLEOTIDE SEQUENCE [LARGE SCALE GENOMIC DNA]</scope>
    <source>
        <strain evidence="1 2">JCM 19808</strain>
    </source>
</reference>
<dbReference type="AlphaFoldDB" id="A0A0D7VVW6"/>
<comment type="caution">
    <text evidence="1">The sequence shown here is derived from an EMBL/GenBank/DDBJ whole genome shotgun (WGS) entry which is preliminary data.</text>
</comment>
<dbReference type="Proteomes" id="UP000032578">
    <property type="component" value="Unassembled WGS sequence"/>
</dbReference>
<dbReference type="PATRIC" id="fig|1435349.4.peg.1933"/>
<organism evidence="1 2">
    <name type="scientific">Neotamlana sedimentorum</name>
    <dbReference type="NCBI Taxonomy" id="1435349"/>
    <lineage>
        <taxon>Bacteria</taxon>
        <taxon>Pseudomonadati</taxon>
        <taxon>Bacteroidota</taxon>
        <taxon>Flavobacteriia</taxon>
        <taxon>Flavobacteriales</taxon>
        <taxon>Flavobacteriaceae</taxon>
        <taxon>Neotamlana</taxon>
    </lineage>
</organism>
<evidence type="ECO:0000313" key="2">
    <source>
        <dbReference type="Proteomes" id="UP000032578"/>
    </source>
</evidence>
<dbReference type="EMBL" id="JTDW01000036">
    <property type="protein sequence ID" value="KJD31020.1"/>
    <property type="molecule type" value="Genomic_DNA"/>
</dbReference>
<keyword evidence="2" id="KW-1185">Reference proteome</keyword>
<gene>
    <name evidence="1" type="ORF">PW52_16865</name>
</gene>
<name>A0A0D7VVW6_9FLAO</name>
<evidence type="ECO:0000313" key="1">
    <source>
        <dbReference type="EMBL" id="KJD31020.1"/>
    </source>
</evidence>
<sequence length="68" mass="7906">MSIEQEQAFIEIKKSEFKTIFNKNADDNLTEFLMYLNNVSNRELSGDLYNLSKEIEELSKVILRDSAS</sequence>
<proteinExistence type="predicted"/>
<protein>
    <submittedName>
        <fullName evidence="1">Uncharacterized protein</fullName>
    </submittedName>
</protein>
<accession>A0A0D7VVW6</accession>
<dbReference type="RefSeq" id="WP_044634156.1">
    <property type="nucleotide sequence ID" value="NZ_JTDW01000036.1"/>
</dbReference>